<evidence type="ECO:0000313" key="3">
    <source>
        <dbReference type="Proteomes" id="UP000183257"/>
    </source>
</evidence>
<organism evidence="2 3">
    <name type="scientific">Cellulophaga fucicola</name>
    <dbReference type="NCBI Taxonomy" id="76595"/>
    <lineage>
        <taxon>Bacteria</taxon>
        <taxon>Pseudomonadati</taxon>
        <taxon>Bacteroidota</taxon>
        <taxon>Flavobacteriia</taxon>
        <taxon>Flavobacteriales</taxon>
        <taxon>Flavobacteriaceae</taxon>
        <taxon>Cellulophaga</taxon>
    </lineage>
</organism>
<sequence length="353" mass="41125">MIQKTKNRLSVFLKDNRKKSMGKILKESIHLWILKKEVPFYYFKYLYRKEVHNYLDYISTKEASKIQHSANFHKIEYTTIISNKLIFSVYCKRNNLPVPELKSYNFNSNFFFENNVYKIKTKNDLISFYELVFSKNKDSCLFIKPLSLYGGKGCYKIRKEHLADDINKCFQYVVSDSCVHEEFVKQHPKINKIHPKCVNTIRVETFIDKEGKTHILSAFMRFGVGDSFVDNAHSGGFYVGINLQNGILNKIGHQYMEYGGAHYIAHPDNGYVFEGFSIPYFQELKDVVFKAVDFIPDRYIGWDIAIGENGPIIIEANEYPSIFMADIAYGGYLNHPLYKDILEEAKNSEHFSA</sequence>
<reference evidence="3" key="1">
    <citation type="submission" date="2016-11" db="EMBL/GenBank/DDBJ databases">
        <authorList>
            <person name="Varghese N."/>
            <person name="Submissions S."/>
        </authorList>
    </citation>
    <scope>NUCLEOTIDE SEQUENCE [LARGE SCALE GENOMIC DNA]</scope>
    <source>
        <strain evidence="3">DSM 24786</strain>
    </source>
</reference>
<dbReference type="SUPFAM" id="SSF56059">
    <property type="entry name" value="Glutathione synthetase ATP-binding domain-like"/>
    <property type="match status" value="1"/>
</dbReference>
<dbReference type="Pfam" id="PF14397">
    <property type="entry name" value="ATPgrasp_ST"/>
    <property type="match status" value="1"/>
</dbReference>
<dbReference type="OrthoDB" id="6315394at2"/>
<keyword evidence="3" id="KW-1185">Reference proteome</keyword>
<name>A0A1K1LX40_9FLAO</name>
<dbReference type="Proteomes" id="UP000183257">
    <property type="component" value="Unassembled WGS sequence"/>
</dbReference>
<gene>
    <name evidence="2" type="ORF">SAMN05660313_00158</name>
</gene>
<protein>
    <submittedName>
        <fullName evidence="2">Sugar-transfer associated ATP-grasp</fullName>
    </submittedName>
</protein>
<dbReference type="STRING" id="76595.SAMN05660313_00158"/>
<proteinExistence type="predicted"/>
<accession>A0A1K1LX40</accession>
<dbReference type="RefSeq" id="WP_072301856.1">
    <property type="nucleotide sequence ID" value="NZ_FPIY01000001.1"/>
</dbReference>
<dbReference type="AlphaFoldDB" id="A0A1K1LX40"/>
<evidence type="ECO:0000259" key="1">
    <source>
        <dbReference type="Pfam" id="PF14397"/>
    </source>
</evidence>
<evidence type="ECO:0000313" key="2">
    <source>
        <dbReference type="EMBL" id="SFW15411.1"/>
    </source>
</evidence>
<dbReference type="EMBL" id="FPIY01000001">
    <property type="protein sequence ID" value="SFW15411.1"/>
    <property type="molecule type" value="Genomic_DNA"/>
</dbReference>
<feature type="domain" description="Alpha-L-glutamate ligase-related protein ATP-grasp" evidence="1">
    <location>
        <begin position="74"/>
        <end position="335"/>
    </location>
</feature>
<dbReference type="InterPro" id="IPR039523">
    <property type="entry name" value="RimK-rel_E_lig_ATP-grasp"/>
</dbReference>
<dbReference type="Gene3D" id="3.30.470.20">
    <property type="entry name" value="ATP-grasp fold, B domain"/>
    <property type="match status" value="1"/>
</dbReference>